<dbReference type="KEGG" id="ccp:CHC_T00002588001"/>
<feature type="region of interest" description="Disordered" evidence="1">
    <location>
        <begin position="318"/>
        <end position="337"/>
    </location>
</feature>
<dbReference type="SUPFAM" id="SSF52490">
    <property type="entry name" value="Tubulin nucleotide-binding domain-like"/>
    <property type="match status" value="1"/>
</dbReference>
<dbReference type="EMBL" id="HG001662">
    <property type="protein sequence ID" value="CDF33911.1"/>
    <property type="molecule type" value="Genomic_DNA"/>
</dbReference>
<evidence type="ECO:0000313" key="3">
    <source>
        <dbReference type="EMBL" id="CDF33911.1"/>
    </source>
</evidence>
<protein>
    <recommendedName>
        <fullName evidence="2">DML1/Misato tubulin domain-containing protein</fullName>
    </recommendedName>
</protein>
<dbReference type="Gramene" id="CDF33911">
    <property type="protein sequence ID" value="CDF33911"/>
    <property type="gene ID" value="CHC_T00002588001"/>
</dbReference>
<feature type="domain" description="DML1/Misato tubulin" evidence="2">
    <location>
        <begin position="21"/>
        <end position="151"/>
    </location>
</feature>
<sequence length="357" mass="38193">MTFQGGRDIATTSFVEDAYDDLRFFIEDCDSFGGLVVTTNADDAYAGIASEYMSFLQDELGSSSPLLVFSVHDINRVCTTSAASYFNRNFYHKREALWAQNEAKLIGSCIELSAEYVPLSSCPISQISSIYATVGNLFHSSSILGLAMDVSLMSIQQNLSLAGLLSALRPAPFASVASLASIFPNSMTHLEYGLGMVRTRGVVNFSSIWSMSPAGHMPKSSMFSGISRSSFNEVVAACGLGYPLPVFSNIVQPVTIPVPHPKIFDSSLERNRSTSGKAIAKEKTQGPSEVEQVAVVAGLATNKDDACPGLASLGDSLCPGNRSSRAQSAARSLGVEDDDLRETAEVLRSRADDYATL</sequence>
<evidence type="ECO:0000259" key="2">
    <source>
        <dbReference type="Pfam" id="PF14881"/>
    </source>
</evidence>
<dbReference type="RefSeq" id="XP_005713730.1">
    <property type="nucleotide sequence ID" value="XM_005713673.1"/>
</dbReference>
<evidence type="ECO:0000313" key="4">
    <source>
        <dbReference type="Proteomes" id="UP000012073"/>
    </source>
</evidence>
<organism evidence="3 4">
    <name type="scientific">Chondrus crispus</name>
    <name type="common">Carrageen Irish moss</name>
    <name type="synonym">Polymorpha crispa</name>
    <dbReference type="NCBI Taxonomy" id="2769"/>
    <lineage>
        <taxon>Eukaryota</taxon>
        <taxon>Rhodophyta</taxon>
        <taxon>Florideophyceae</taxon>
        <taxon>Rhodymeniophycidae</taxon>
        <taxon>Gigartinales</taxon>
        <taxon>Gigartinaceae</taxon>
        <taxon>Chondrus</taxon>
    </lineage>
</organism>
<evidence type="ECO:0000256" key="1">
    <source>
        <dbReference type="SAM" id="MobiDB-lite"/>
    </source>
</evidence>
<dbReference type="InterPro" id="IPR049942">
    <property type="entry name" value="DML1/Misato"/>
</dbReference>
<dbReference type="InterPro" id="IPR036525">
    <property type="entry name" value="Tubulin/FtsZ_GTPase_sf"/>
</dbReference>
<gene>
    <name evidence="3" type="ORF">CHC_T00002588001</name>
</gene>
<feature type="compositionally biased region" description="Low complexity" evidence="1">
    <location>
        <begin position="322"/>
        <end position="332"/>
    </location>
</feature>
<dbReference type="GO" id="GO:0005739">
    <property type="term" value="C:mitochondrion"/>
    <property type="evidence" value="ECO:0007669"/>
    <property type="project" value="TreeGrafter"/>
</dbReference>
<name>R7Q939_CHOCR</name>
<dbReference type="Gene3D" id="3.40.50.1440">
    <property type="entry name" value="Tubulin/FtsZ, GTPase domain"/>
    <property type="match status" value="1"/>
</dbReference>
<dbReference type="Pfam" id="PF14881">
    <property type="entry name" value="Tubulin_3"/>
    <property type="match status" value="1"/>
</dbReference>
<proteinExistence type="predicted"/>
<dbReference type="PANTHER" id="PTHR13391">
    <property type="entry name" value="MITOCHONDRIAL DISTRIBUTION REGULATOR MISATO"/>
    <property type="match status" value="1"/>
</dbReference>
<dbReference type="AlphaFoldDB" id="R7Q939"/>
<reference evidence="4" key="1">
    <citation type="journal article" date="2013" name="Proc. Natl. Acad. Sci. U.S.A.">
        <title>Genome structure and metabolic features in the red seaweed Chondrus crispus shed light on evolution of the Archaeplastida.</title>
        <authorList>
            <person name="Collen J."/>
            <person name="Porcel B."/>
            <person name="Carre W."/>
            <person name="Ball S.G."/>
            <person name="Chaparro C."/>
            <person name="Tonon T."/>
            <person name="Barbeyron T."/>
            <person name="Michel G."/>
            <person name="Noel B."/>
            <person name="Valentin K."/>
            <person name="Elias M."/>
            <person name="Artiguenave F."/>
            <person name="Arun A."/>
            <person name="Aury J.M."/>
            <person name="Barbosa-Neto J.F."/>
            <person name="Bothwell J.H."/>
            <person name="Bouget F.Y."/>
            <person name="Brillet L."/>
            <person name="Cabello-Hurtado F."/>
            <person name="Capella-Gutierrez S."/>
            <person name="Charrier B."/>
            <person name="Cladiere L."/>
            <person name="Cock J.M."/>
            <person name="Coelho S.M."/>
            <person name="Colleoni C."/>
            <person name="Czjzek M."/>
            <person name="Da Silva C."/>
            <person name="Delage L."/>
            <person name="Denoeud F."/>
            <person name="Deschamps P."/>
            <person name="Dittami S.M."/>
            <person name="Gabaldon T."/>
            <person name="Gachon C.M."/>
            <person name="Groisillier A."/>
            <person name="Herve C."/>
            <person name="Jabbari K."/>
            <person name="Katinka M."/>
            <person name="Kloareg B."/>
            <person name="Kowalczyk N."/>
            <person name="Labadie K."/>
            <person name="Leblanc C."/>
            <person name="Lopez P.J."/>
            <person name="McLachlan D.H."/>
            <person name="Meslet-Cladiere L."/>
            <person name="Moustafa A."/>
            <person name="Nehr Z."/>
            <person name="Nyvall Collen P."/>
            <person name="Panaud O."/>
            <person name="Partensky F."/>
            <person name="Poulain J."/>
            <person name="Rensing S.A."/>
            <person name="Rousvoal S."/>
            <person name="Samson G."/>
            <person name="Symeonidi A."/>
            <person name="Weissenbach J."/>
            <person name="Zambounis A."/>
            <person name="Wincker P."/>
            <person name="Boyen C."/>
        </authorList>
    </citation>
    <scope>NUCLEOTIDE SEQUENCE [LARGE SCALE GENOMIC DNA]</scope>
    <source>
        <strain evidence="4">cv. Stackhouse</strain>
    </source>
</reference>
<dbReference type="Proteomes" id="UP000012073">
    <property type="component" value="Unassembled WGS sequence"/>
</dbReference>
<dbReference type="GO" id="GO:0007005">
    <property type="term" value="P:mitochondrion organization"/>
    <property type="evidence" value="ECO:0007669"/>
    <property type="project" value="InterPro"/>
</dbReference>
<dbReference type="OrthoDB" id="271881at2759"/>
<dbReference type="GeneID" id="17321474"/>
<keyword evidence="4" id="KW-1185">Reference proteome</keyword>
<dbReference type="InterPro" id="IPR029209">
    <property type="entry name" value="DML1/Misato_tubulin"/>
</dbReference>
<dbReference type="PANTHER" id="PTHR13391:SF0">
    <property type="entry name" value="PROTEIN MISATO HOMOLOG 1"/>
    <property type="match status" value="1"/>
</dbReference>
<accession>R7Q939</accession>